<dbReference type="EMBL" id="SDMP01000012">
    <property type="protein sequence ID" value="RYR25363.1"/>
    <property type="molecule type" value="Genomic_DNA"/>
</dbReference>
<dbReference type="GO" id="GO:0008270">
    <property type="term" value="F:zinc ion binding"/>
    <property type="evidence" value="ECO:0007669"/>
    <property type="project" value="UniProtKB-KW"/>
</dbReference>
<reference evidence="6 7" key="1">
    <citation type="submission" date="2019-01" db="EMBL/GenBank/DDBJ databases">
        <title>Sequencing of cultivated peanut Arachis hypogaea provides insights into genome evolution and oil improvement.</title>
        <authorList>
            <person name="Chen X."/>
        </authorList>
    </citation>
    <scope>NUCLEOTIDE SEQUENCE [LARGE SCALE GENOMIC DNA]</scope>
    <source>
        <strain evidence="7">cv. Fuhuasheng</strain>
        <tissue evidence="6">Leaves</tissue>
    </source>
</reference>
<accession>A0A445AG06</accession>
<dbReference type="PROSITE" id="PS50966">
    <property type="entry name" value="ZF_SWIM"/>
    <property type="match status" value="1"/>
</dbReference>
<sequence>MATAIRNVMPNTRHRLCIWHITRKIPHKLRKLSRYEEIKATMHGIIWGVSEDYTLHDSNWLNDIYHICIIWVPVFLEHEFWAGMRSTQWSESMYAFFDKYLTCRSSLIQFVHQYDNCLADKEQQKLECNAADNRGLIPCFQYEYTNYIFRDVQAEFIKKCNCNLSPRVVKDNQYFYEVTQQKIIKGMSIYSEYEVVFCPILHQVRCNCFRFESYGILCCHVLSVLSHCRVDKVNSSYILSRWNKNVYRKHTHIRSSHDSWRSDESMNIFWGLCVDFYNVAQDFVHDNEEANILCSTFASTKVALSKHRAKHSESIRTSECPDGLNALWSPPHVVPRGRPSFKRLEADVD</sequence>
<evidence type="ECO:0000256" key="1">
    <source>
        <dbReference type="ARBA" id="ARBA00022723"/>
    </source>
</evidence>
<keyword evidence="1" id="KW-0479">Metal-binding</keyword>
<keyword evidence="3" id="KW-0862">Zinc</keyword>
<evidence type="ECO:0000259" key="5">
    <source>
        <dbReference type="PROSITE" id="PS50966"/>
    </source>
</evidence>
<evidence type="ECO:0000313" key="7">
    <source>
        <dbReference type="Proteomes" id="UP000289738"/>
    </source>
</evidence>
<dbReference type="SMART" id="SM00575">
    <property type="entry name" value="ZnF_PMZ"/>
    <property type="match status" value="1"/>
</dbReference>
<keyword evidence="2 4" id="KW-0863">Zinc-finger</keyword>
<dbReference type="PANTHER" id="PTHR47718:SF17">
    <property type="entry name" value="PROTEIN FAR1-RELATED SEQUENCE 5-LIKE"/>
    <property type="match status" value="1"/>
</dbReference>
<dbReference type="Proteomes" id="UP000289738">
    <property type="component" value="Chromosome B02"/>
</dbReference>
<gene>
    <name evidence="6" type="ORF">Ahy_B02g059064</name>
</gene>
<evidence type="ECO:0000256" key="3">
    <source>
        <dbReference type="ARBA" id="ARBA00022833"/>
    </source>
</evidence>
<dbReference type="Pfam" id="PF04434">
    <property type="entry name" value="SWIM"/>
    <property type="match status" value="1"/>
</dbReference>
<protein>
    <recommendedName>
        <fullName evidence="5">SWIM-type domain-containing protein</fullName>
    </recommendedName>
</protein>
<proteinExistence type="predicted"/>
<dbReference type="InterPro" id="IPR007527">
    <property type="entry name" value="Znf_SWIM"/>
</dbReference>
<evidence type="ECO:0000313" key="6">
    <source>
        <dbReference type="EMBL" id="RYR25363.1"/>
    </source>
</evidence>
<dbReference type="AlphaFoldDB" id="A0A445AG06"/>
<organism evidence="6 7">
    <name type="scientific">Arachis hypogaea</name>
    <name type="common">Peanut</name>
    <dbReference type="NCBI Taxonomy" id="3818"/>
    <lineage>
        <taxon>Eukaryota</taxon>
        <taxon>Viridiplantae</taxon>
        <taxon>Streptophyta</taxon>
        <taxon>Embryophyta</taxon>
        <taxon>Tracheophyta</taxon>
        <taxon>Spermatophyta</taxon>
        <taxon>Magnoliopsida</taxon>
        <taxon>eudicotyledons</taxon>
        <taxon>Gunneridae</taxon>
        <taxon>Pentapetalae</taxon>
        <taxon>rosids</taxon>
        <taxon>fabids</taxon>
        <taxon>Fabales</taxon>
        <taxon>Fabaceae</taxon>
        <taxon>Papilionoideae</taxon>
        <taxon>50 kb inversion clade</taxon>
        <taxon>dalbergioids sensu lato</taxon>
        <taxon>Dalbergieae</taxon>
        <taxon>Pterocarpus clade</taxon>
        <taxon>Arachis</taxon>
    </lineage>
</organism>
<evidence type="ECO:0000256" key="2">
    <source>
        <dbReference type="ARBA" id="ARBA00022771"/>
    </source>
</evidence>
<name>A0A445AG06_ARAHY</name>
<dbReference type="InterPro" id="IPR006564">
    <property type="entry name" value="Znf_PMZ"/>
</dbReference>
<dbReference type="PANTHER" id="PTHR47718">
    <property type="entry name" value="OS01G0519700 PROTEIN"/>
    <property type="match status" value="1"/>
</dbReference>
<comment type="caution">
    <text evidence="6">The sequence shown here is derived from an EMBL/GenBank/DDBJ whole genome shotgun (WGS) entry which is preliminary data.</text>
</comment>
<keyword evidence="7" id="KW-1185">Reference proteome</keyword>
<feature type="domain" description="SWIM-type" evidence="5">
    <location>
        <begin position="193"/>
        <end position="229"/>
    </location>
</feature>
<evidence type="ECO:0000256" key="4">
    <source>
        <dbReference type="PROSITE-ProRule" id="PRU00325"/>
    </source>
</evidence>